<evidence type="ECO:0000313" key="2">
    <source>
        <dbReference type="EMBL" id="MFD2738635.1"/>
    </source>
</evidence>
<protein>
    <recommendedName>
        <fullName evidence="4">DUF5655 domain-containing protein</fullName>
    </recommendedName>
</protein>
<evidence type="ECO:0008006" key="4">
    <source>
        <dbReference type="Google" id="ProtNLM"/>
    </source>
</evidence>
<dbReference type="RefSeq" id="WP_386371526.1">
    <property type="nucleotide sequence ID" value="NZ_JBHUMP010000002.1"/>
</dbReference>
<keyword evidence="3" id="KW-1185">Reference proteome</keyword>
<reference evidence="3" key="1">
    <citation type="journal article" date="2019" name="Int. J. Syst. Evol. Microbiol.">
        <title>The Global Catalogue of Microorganisms (GCM) 10K type strain sequencing project: providing services to taxonomists for standard genome sequencing and annotation.</title>
        <authorList>
            <consortium name="The Broad Institute Genomics Platform"/>
            <consortium name="The Broad Institute Genome Sequencing Center for Infectious Disease"/>
            <person name="Wu L."/>
            <person name="Ma J."/>
        </authorList>
    </citation>
    <scope>NUCLEOTIDE SEQUENCE [LARGE SCALE GENOMIC DNA]</scope>
    <source>
        <strain evidence="3">TISTR 2562</strain>
    </source>
</reference>
<feature type="region of interest" description="Disordered" evidence="1">
    <location>
        <begin position="1"/>
        <end position="27"/>
    </location>
</feature>
<comment type="caution">
    <text evidence="2">The sequence shown here is derived from an EMBL/GenBank/DDBJ whole genome shotgun (WGS) entry which is preliminary data.</text>
</comment>
<accession>A0ABW5TZA8</accession>
<evidence type="ECO:0000256" key="1">
    <source>
        <dbReference type="SAM" id="MobiDB-lite"/>
    </source>
</evidence>
<dbReference type="EMBL" id="JBHUMP010000002">
    <property type="protein sequence ID" value="MFD2738635.1"/>
    <property type="molecule type" value="Genomic_DNA"/>
</dbReference>
<organism evidence="2 3">
    <name type="scientific">Sulfitobacter aestuarii</name>
    <dbReference type="NCBI Taxonomy" id="2161676"/>
    <lineage>
        <taxon>Bacteria</taxon>
        <taxon>Pseudomonadati</taxon>
        <taxon>Pseudomonadota</taxon>
        <taxon>Alphaproteobacteria</taxon>
        <taxon>Rhodobacterales</taxon>
        <taxon>Roseobacteraceae</taxon>
        <taxon>Sulfitobacter</taxon>
    </lineage>
</organism>
<gene>
    <name evidence="2" type="ORF">ACFSUD_03535</name>
</gene>
<dbReference type="Proteomes" id="UP001597474">
    <property type="component" value="Unassembled WGS sequence"/>
</dbReference>
<name>A0ABW5TZA8_9RHOB</name>
<proteinExistence type="predicted"/>
<sequence length="103" mass="11863">MAREAEIGPLDESLKRGQPAWRPHPPRFGSTLRIHWRHARGARLALLIDCRTDLAERMRGLHPEIPDNDKRREIGLDLRLPLPEAAITHLAAMVLGYHLERRL</sequence>
<evidence type="ECO:0000313" key="3">
    <source>
        <dbReference type="Proteomes" id="UP001597474"/>
    </source>
</evidence>